<proteinExistence type="predicted"/>
<reference evidence="1 2" key="1">
    <citation type="submission" date="2020-08" db="EMBL/GenBank/DDBJ databases">
        <title>Genomic Encyclopedia of Type Strains, Phase IV (KMG-V): Genome sequencing to study the core and pangenomes of soil and plant-associated prokaryotes.</title>
        <authorList>
            <person name="Whitman W."/>
        </authorList>
    </citation>
    <scope>NUCLEOTIDE SEQUENCE [LARGE SCALE GENOMIC DNA]</scope>
    <source>
        <strain evidence="1 2">X5P2</strain>
    </source>
</reference>
<comment type="caution">
    <text evidence="1">The sequence shown here is derived from an EMBL/GenBank/DDBJ whole genome shotgun (WGS) entry which is preliminary data.</text>
</comment>
<dbReference type="AlphaFoldDB" id="A0A9X0QHK8"/>
<sequence length="81" mass="9188">MSTWTDITGHGQLRSFVDNEGNFWLEQNASKQTKWANLTRKGHEVAWEFAGRGGSYTGRMMIEGEIYTPSEATKKFLAQSD</sequence>
<dbReference type="RefSeq" id="WP_183979966.1">
    <property type="nucleotide sequence ID" value="NZ_JACHEB010000010.1"/>
</dbReference>
<name>A0A9X0QHK8_9BACT</name>
<dbReference type="EMBL" id="JACHEB010000010">
    <property type="protein sequence ID" value="MBB5330500.1"/>
    <property type="molecule type" value="Genomic_DNA"/>
</dbReference>
<evidence type="ECO:0000313" key="2">
    <source>
        <dbReference type="Proteomes" id="UP000535182"/>
    </source>
</evidence>
<organism evidence="1 2">
    <name type="scientific">Tunturiibacter gelidiferens</name>
    <dbReference type="NCBI Taxonomy" id="3069689"/>
    <lineage>
        <taxon>Bacteria</taxon>
        <taxon>Pseudomonadati</taxon>
        <taxon>Acidobacteriota</taxon>
        <taxon>Terriglobia</taxon>
        <taxon>Terriglobales</taxon>
        <taxon>Acidobacteriaceae</taxon>
        <taxon>Tunturiibacter</taxon>
    </lineage>
</organism>
<protein>
    <submittedName>
        <fullName evidence="1">Redox-regulated HSP33 family molecular chaperone</fullName>
    </submittedName>
</protein>
<accession>A0A9X0QHK8</accession>
<gene>
    <name evidence="1" type="ORF">HDF14_004135</name>
</gene>
<evidence type="ECO:0000313" key="1">
    <source>
        <dbReference type="EMBL" id="MBB5330500.1"/>
    </source>
</evidence>
<keyword evidence="2" id="KW-1185">Reference proteome</keyword>
<dbReference type="Proteomes" id="UP000535182">
    <property type="component" value="Unassembled WGS sequence"/>
</dbReference>